<dbReference type="GO" id="GO:0015288">
    <property type="term" value="F:porin activity"/>
    <property type="evidence" value="ECO:0007669"/>
    <property type="project" value="TreeGrafter"/>
</dbReference>
<keyword evidence="3" id="KW-0813">Transport</keyword>
<dbReference type="SUPFAM" id="SSF56954">
    <property type="entry name" value="Outer membrane efflux proteins (OEP)"/>
    <property type="match status" value="1"/>
</dbReference>
<dbReference type="PANTHER" id="PTHR30026:SF20">
    <property type="entry name" value="OUTER MEMBRANE PROTEIN TOLC"/>
    <property type="match status" value="1"/>
</dbReference>
<accession>A0A7K1XZI3</accession>
<dbReference type="GO" id="GO:0015562">
    <property type="term" value="F:efflux transmembrane transporter activity"/>
    <property type="evidence" value="ECO:0007669"/>
    <property type="project" value="InterPro"/>
</dbReference>
<comment type="similarity">
    <text evidence="2">Belongs to the outer membrane factor (OMF) (TC 1.B.17) family.</text>
</comment>
<sequence length="440" mass="49975">MNQIRYLLFLLPLAFCGAAAQTKTDTLAGPVTLEQCIRYALKNQPGVQQSLLDEEITERDIRASLAGWLPQVSGDANLSHYLKRPTTLFNGQPVQIQPSYSSLFGVEANQSIFSTGLVLASKASRFTREQSRQNTELTRIATVTDVSKAYYNILTSQEQLRILDEDILRLEKQLKDSYAQYQAGIADKTDYQRATITLNGARAQKKTTAESLNYKYAYLKQLIGLSPQTPIQLAVRSTGMEQEMLLDTLQALNYDNRVEIRQLRTRQQLLALNTSYYRYGFLPEVSAFVNYNLSYQNNRFQDLYSTKYPNSQAGLTLSIPIFTGTRRLQNLRRAELQERRMELDLVDTRNAVNTEYQTAIASYRSNLNEWKTYQANVALARDVYNTIKLQYNEGIKTFLEVTIAESDLRTAEISYLNALYSVLSSKLDVQKASGTLPVNP</sequence>
<dbReference type="GO" id="GO:1990281">
    <property type="term" value="C:efflux pump complex"/>
    <property type="evidence" value="ECO:0007669"/>
    <property type="project" value="TreeGrafter"/>
</dbReference>
<keyword evidence="4" id="KW-1134">Transmembrane beta strand</keyword>
<evidence type="ECO:0000256" key="2">
    <source>
        <dbReference type="ARBA" id="ARBA00007613"/>
    </source>
</evidence>
<protein>
    <submittedName>
        <fullName evidence="10">TolC family protein</fullName>
    </submittedName>
</protein>
<gene>
    <name evidence="10" type="ORF">GS398_14020</name>
</gene>
<comment type="subcellular location">
    <subcellularLocation>
        <location evidence="1">Cell outer membrane</location>
    </subcellularLocation>
</comment>
<feature type="signal peptide" evidence="9">
    <location>
        <begin position="1"/>
        <end position="20"/>
    </location>
</feature>
<dbReference type="PANTHER" id="PTHR30026">
    <property type="entry name" value="OUTER MEMBRANE PROTEIN TOLC"/>
    <property type="match status" value="1"/>
</dbReference>
<organism evidence="10 11">
    <name type="scientific">Hufsiella ginkgonis</name>
    <dbReference type="NCBI Taxonomy" id="2695274"/>
    <lineage>
        <taxon>Bacteria</taxon>
        <taxon>Pseudomonadati</taxon>
        <taxon>Bacteroidota</taxon>
        <taxon>Sphingobacteriia</taxon>
        <taxon>Sphingobacteriales</taxon>
        <taxon>Sphingobacteriaceae</taxon>
        <taxon>Hufsiella</taxon>
    </lineage>
</organism>
<evidence type="ECO:0000256" key="9">
    <source>
        <dbReference type="SAM" id="SignalP"/>
    </source>
</evidence>
<keyword evidence="8" id="KW-0175">Coiled coil</keyword>
<evidence type="ECO:0000256" key="1">
    <source>
        <dbReference type="ARBA" id="ARBA00004442"/>
    </source>
</evidence>
<keyword evidence="7" id="KW-0998">Cell outer membrane</keyword>
<dbReference type="InterPro" id="IPR051906">
    <property type="entry name" value="TolC-like"/>
</dbReference>
<evidence type="ECO:0000256" key="6">
    <source>
        <dbReference type="ARBA" id="ARBA00023136"/>
    </source>
</evidence>
<dbReference type="EMBL" id="WVHS01000003">
    <property type="protein sequence ID" value="MXV16425.1"/>
    <property type="molecule type" value="Genomic_DNA"/>
</dbReference>
<keyword evidence="5" id="KW-0812">Transmembrane</keyword>
<evidence type="ECO:0000313" key="10">
    <source>
        <dbReference type="EMBL" id="MXV16425.1"/>
    </source>
</evidence>
<evidence type="ECO:0000313" key="11">
    <source>
        <dbReference type="Proteomes" id="UP000451233"/>
    </source>
</evidence>
<evidence type="ECO:0000256" key="8">
    <source>
        <dbReference type="SAM" id="Coils"/>
    </source>
</evidence>
<keyword evidence="11" id="KW-1185">Reference proteome</keyword>
<evidence type="ECO:0000256" key="3">
    <source>
        <dbReference type="ARBA" id="ARBA00022448"/>
    </source>
</evidence>
<dbReference type="AlphaFoldDB" id="A0A7K1XZI3"/>
<feature type="chain" id="PRO_5029492723" evidence="9">
    <location>
        <begin position="21"/>
        <end position="440"/>
    </location>
</feature>
<name>A0A7K1XZI3_9SPHI</name>
<comment type="caution">
    <text evidence="10">The sequence shown here is derived from an EMBL/GenBank/DDBJ whole genome shotgun (WGS) entry which is preliminary data.</text>
</comment>
<dbReference type="GO" id="GO:0009279">
    <property type="term" value="C:cell outer membrane"/>
    <property type="evidence" value="ECO:0007669"/>
    <property type="project" value="UniProtKB-SubCell"/>
</dbReference>
<keyword evidence="6" id="KW-0472">Membrane</keyword>
<dbReference type="RefSeq" id="WP_160907419.1">
    <property type="nucleotide sequence ID" value="NZ_WVHS01000003.1"/>
</dbReference>
<proteinExistence type="inferred from homology"/>
<evidence type="ECO:0000256" key="4">
    <source>
        <dbReference type="ARBA" id="ARBA00022452"/>
    </source>
</evidence>
<evidence type="ECO:0000256" key="5">
    <source>
        <dbReference type="ARBA" id="ARBA00022692"/>
    </source>
</evidence>
<dbReference type="Pfam" id="PF02321">
    <property type="entry name" value="OEP"/>
    <property type="match status" value="2"/>
</dbReference>
<evidence type="ECO:0000256" key="7">
    <source>
        <dbReference type="ARBA" id="ARBA00023237"/>
    </source>
</evidence>
<feature type="coiled-coil region" evidence="8">
    <location>
        <begin position="153"/>
        <end position="180"/>
    </location>
</feature>
<dbReference type="Proteomes" id="UP000451233">
    <property type="component" value="Unassembled WGS sequence"/>
</dbReference>
<keyword evidence="9" id="KW-0732">Signal</keyword>
<reference evidence="10 11" key="1">
    <citation type="submission" date="2019-11" db="EMBL/GenBank/DDBJ databases">
        <title>Pedobacter sp. HMF7056 Genome sequencing and assembly.</title>
        <authorList>
            <person name="Kang H."/>
            <person name="Kim H."/>
            <person name="Joh K."/>
        </authorList>
    </citation>
    <scope>NUCLEOTIDE SEQUENCE [LARGE SCALE GENOMIC DNA]</scope>
    <source>
        <strain evidence="10 11">HMF7056</strain>
    </source>
</reference>
<dbReference type="Gene3D" id="1.20.1600.10">
    <property type="entry name" value="Outer membrane efflux proteins (OEP)"/>
    <property type="match status" value="1"/>
</dbReference>
<dbReference type="InterPro" id="IPR003423">
    <property type="entry name" value="OMP_efflux"/>
</dbReference>